<evidence type="ECO:0000256" key="3">
    <source>
        <dbReference type="ARBA" id="ARBA00023004"/>
    </source>
</evidence>
<evidence type="ECO:0000313" key="6">
    <source>
        <dbReference type="Proteomes" id="UP000317327"/>
    </source>
</evidence>
<feature type="domain" description="JmjC" evidence="4">
    <location>
        <begin position="131"/>
        <end position="271"/>
    </location>
</feature>
<dbReference type="InterPro" id="IPR039994">
    <property type="entry name" value="NO66-like"/>
</dbReference>
<keyword evidence="2" id="KW-0479">Metal-binding</keyword>
<dbReference type="PROSITE" id="PS51184">
    <property type="entry name" value="JMJC"/>
    <property type="match status" value="1"/>
</dbReference>
<comment type="caution">
    <text evidence="5">The sequence shown here is derived from an EMBL/GenBank/DDBJ whole genome shotgun (WGS) entry which is preliminary data.</text>
</comment>
<dbReference type="PANTHER" id="PTHR13096">
    <property type="entry name" value="MINA53 MYC INDUCED NUCLEAR ANTIGEN"/>
    <property type="match status" value="1"/>
</dbReference>
<dbReference type="GO" id="GO:0046872">
    <property type="term" value="F:metal ion binding"/>
    <property type="evidence" value="ECO:0007669"/>
    <property type="project" value="UniProtKB-KW"/>
</dbReference>
<keyword evidence="3" id="KW-0408">Iron</keyword>
<dbReference type="PANTHER" id="PTHR13096:SF8">
    <property type="entry name" value="RIBOSOMAL OXYGENASE 1"/>
    <property type="match status" value="1"/>
</dbReference>
<evidence type="ECO:0000313" key="5">
    <source>
        <dbReference type="EMBL" id="TRO12806.1"/>
    </source>
</evidence>
<dbReference type="Gene3D" id="2.60.120.650">
    <property type="entry name" value="Cupin"/>
    <property type="match status" value="1"/>
</dbReference>
<evidence type="ECO:0000259" key="4">
    <source>
        <dbReference type="PROSITE" id="PS51184"/>
    </source>
</evidence>
<sequence length="325" mass="37182">MARGRLKITHFKKPILSMGFLFKNNCQGAEMKNPISKRLKEKLINAFKNKIHLRAKLDISKLESLGSIDFLNTHINNSLLIYPYVTTNNHKSTTSKRDLIETNINKYLNAYEIELSRKNVLYRIAKGDTLVVNKVQEFDHRAQEVCNFFSGDFNSKTNINLYYSYKNTTGINVHFDHQDTIVIQTHGNKTWRLFDTAKGKTSLPAGRSLKPEGTEANNYKEITTQVGDILYIPKGMWHYAFTTNESSIHLALSLSPLKISELVIFMLNSKLNELGEKDIYEISKNDLIGAQKLIIESLESIDITEDDISDIKSEFFPKKIKIALL</sequence>
<name>A0ABD7RW50_ECTME</name>
<reference evidence="5 6" key="1">
    <citation type="submission" date="2019-01" db="EMBL/GenBank/DDBJ databases">
        <title>Whole genome shotgun sequencing of Pseudomonas spp. isolated by its ability to degrade furfural.</title>
        <authorList>
            <person name="Donoso R."/>
            <person name="Farkas C."/>
            <person name="Villegas P."/>
            <person name="Gonzales-Toro F."/>
            <person name="Guajardo-Parra M."/>
            <person name="Araya-Nail M."/>
            <person name="Morgante V."/>
            <person name="Perez-Pantoja D."/>
        </authorList>
    </citation>
    <scope>NUCLEOTIDE SEQUENCE [LARGE SCALE GENOMIC DNA]</scope>
    <source>
        <strain evidence="5 6">VN231</strain>
    </source>
</reference>
<dbReference type="InterPro" id="IPR003347">
    <property type="entry name" value="JmjC_dom"/>
</dbReference>
<evidence type="ECO:0000256" key="2">
    <source>
        <dbReference type="ARBA" id="ARBA00022723"/>
    </source>
</evidence>
<gene>
    <name evidence="5" type="ORF">EQ836_22015</name>
</gene>
<dbReference type="Pfam" id="PF08007">
    <property type="entry name" value="JmjC_2"/>
    <property type="match status" value="1"/>
</dbReference>
<evidence type="ECO:0000256" key="1">
    <source>
        <dbReference type="ARBA" id="ARBA00001954"/>
    </source>
</evidence>
<dbReference type="Proteomes" id="UP000317327">
    <property type="component" value="Unassembled WGS sequence"/>
</dbReference>
<dbReference type="EMBL" id="SCFV01000012">
    <property type="protein sequence ID" value="TRO12806.1"/>
    <property type="molecule type" value="Genomic_DNA"/>
</dbReference>
<organism evidence="5 6">
    <name type="scientific">Ectopseudomonas mendocina</name>
    <name type="common">Pseudomonas mendocina</name>
    <dbReference type="NCBI Taxonomy" id="300"/>
    <lineage>
        <taxon>Bacteria</taxon>
        <taxon>Pseudomonadati</taxon>
        <taxon>Pseudomonadota</taxon>
        <taxon>Gammaproteobacteria</taxon>
        <taxon>Pseudomonadales</taxon>
        <taxon>Pseudomonadaceae</taxon>
        <taxon>Ectopseudomonas</taxon>
    </lineage>
</organism>
<protein>
    <recommendedName>
        <fullName evidence="4">JmjC domain-containing protein</fullName>
    </recommendedName>
</protein>
<accession>A0ABD7RW50</accession>
<dbReference type="SUPFAM" id="SSF51197">
    <property type="entry name" value="Clavaminate synthase-like"/>
    <property type="match status" value="1"/>
</dbReference>
<proteinExistence type="predicted"/>
<comment type="cofactor">
    <cofactor evidence="1">
        <name>Fe(2+)</name>
        <dbReference type="ChEBI" id="CHEBI:29033"/>
    </cofactor>
</comment>
<dbReference type="AlphaFoldDB" id="A0ABD7RW50"/>